<comment type="caution">
    <text evidence="3">The sequence shown here is derived from an EMBL/GenBank/DDBJ whole genome shotgun (WGS) entry which is preliminary data.</text>
</comment>
<evidence type="ECO:0000256" key="1">
    <source>
        <dbReference type="ARBA" id="ARBA00007274"/>
    </source>
</evidence>
<dbReference type="Proteomes" id="UP000798808">
    <property type="component" value="Unassembled WGS sequence"/>
</dbReference>
<gene>
    <name evidence="3" type="ORF">E1163_06835</name>
</gene>
<dbReference type="InterPro" id="IPR020019">
    <property type="entry name" value="AcTrfase_PglD-like"/>
</dbReference>
<evidence type="ECO:0000313" key="4">
    <source>
        <dbReference type="Proteomes" id="UP000798808"/>
    </source>
</evidence>
<comment type="similarity">
    <text evidence="1">Belongs to the transferase hexapeptide repeat family.</text>
</comment>
<sequence>MTKLAIFGAGGLGKEALTILYAVNAEKEKYDFIGFFDENKTGEHVIGNLDTLNSWKDNIKVIVAVGSPRQKEDIISRIKNSQVGFETIVHPRVVMGDKSKITIGKGCIIGAGAILTTDVILGDHILINLNVTVGHDVAIGSYSSIMPGVNIAGGVVLEEGVFVGAGANIINSVTAKAGSTIGAGAVVVKEVEASTTVVGIPARKI</sequence>
<protein>
    <submittedName>
        <fullName evidence="3">Acetyltransferase</fullName>
    </submittedName>
</protein>
<dbReference type="InterPro" id="IPR050179">
    <property type="entry name" value="Trans_hexapeptide_repeat"/>
</dbReference>
<feature type="domain" description="PglD N-terminal" evidence="2">
    <location>
        <begin position="3"/>
        <end position="77"/>
    </location>
</feature>
<dbReference type="InterPro" id="IPR011004">
    <property type="entry name" value="Trimer_LpxA-like_sf"/>
</dbReference>
<dbReference type="CDD" id="cd03360">
    <property type="entry name" value="LbH_AT_putative"/>
    <property type="match status" value="1"/>
</dbReference>
<proteinExistence type="inferred from homology"/>
<organism evidence="3 4">
    <name type="scientific">Fulvivirga kasyanovii</name>
    <dbReference type="NCBI Taxonomy" id="396812"/>
    <lineage>
        <taxon>Bacteria</taxon>
        <taxon>Pseudomonadati</taxon>
        <taxon>Bacteroidota</taxon>
        <taxon>Cytophagia</taxon>
        <taxon>Cytophagales</taxon>
        <taxon>Fulvivirgaceae</taxon>
        <taxon>Fulvivirga</taxon>
    </lineage>
</organism>
<accession>A0ABW9RL45</accession>
<evidence type="ECO:0000313" key="3">
    <source>
        <dbReference type="EMBL" id="MTI24655.1"/>
    </source>
</evidence>
<name>A0ABW9RL45_9BACT</name>
<dbReference type="Gene3D" id="2.160.10.10">
    <property type="entry name" value="Hexapeptide repeat proteins"/>
    <property type="match status" value="1"/>
</dbReference>
<dbReference type="Gene3D" id="3.40.50.20">
    <property type="match status" value="1"/>
</dbReference>
<dbReference type="SUPFAM" id="SSF51161">
    <property type="entry name" value="Trimeric LpxA-like enzymes"/>
    <property type="match status" value="1"/>
</dbReference>
<evidence type="ECO:0000259" key="2">
    <source>
        <dbReference type="Pfam" id="PF17836"/>
    </source>
</evidence>
<dbReference type="EMBL" id="SMLW01000439">
    <property type="protein sequence ID" value="MTI24655.1"/>
    <property type="molecule type" value="Genomic_DNA"/>
</dbReference>
<dbReference type="PANTHER" id="PTHR43300:SF7">
    <property type="entry name" value="UDP-N-ACETYLBACILLOSAMINE N-ACETYLTRANSFERASE"/>
    <property type="match status" value="1"/>
</dbReference>
<keyword evidence="4" id="KW-1185">Reference proteome</keyword>
<reference evidence="3 4" key="1">
    <citation type="submission" date="2019-02" db="EMBL/GenBank/DDBJ databases">
        <authorList>
            <person name="Goldberg S.R."/>
            <person name="Haltli B.A."/>
            <person name="Correa H."/>
            <person name="Russell K.G."/>
        </authorList>
    </citation>
    <scope>NUCLEOTIDE SEQUENCE [LARGE SCALE GENOMIC DNA]</scope>
    <source>
        <strain evidence="3 4">JCM 16186</strain>
    </source>
</reference>
<dbReference type="RefSeq" id="WP_155170695.1">
    <property type="nucleotide sequence ID" value="NZ_BAAAFL010000055.1"/>
</dbReference>
<dbReference type="InterPro" id="IPR041561">
    <property type="entry name" value="PglD_N"/>
</dbReference>
<dbReference type="PANTHER" id="PTHR43300">
    <property type="entry name" value="ACETYLTRANSFERASE"/>
    <property type="match status" value="1"/>
</dbReference>
<dbReference type="Pfam" id="PF17836">
    <property type="entry name" value="PglD_N"/>
    <property type="match status" value="1"/>
</dbReference>
<dbReference type="NCBIfam" id="TIGR03570">
    <property type="entry name" value="NeuD_NnaD"/>
    <property type="match status" value="1"/>
</dbReference>